<dbReference type="RefSeq" id="XP_068355726.1">
    <property type="nucleotide sequence ID" value="XM_068493429.1"/>
</dbReference>
<organism evidence="2 3">
    <name type="scientific">Tritrichomonas foetus</name>
    <dbReference type="NCBI Taxonomy" id="1144522"/>
    <lineage>
        <taxon>Eukaryota</taxon>
        <taxon>Metamonada</taxon>
        <taxon>Parabasalia</taxon>
        <taxon>Tritrichomonadida</taxon>
        <taxon>Tritrichomonadidae</taxon>
        <taxon>Tritrichomonas</taxon>
    </lineage>
</organism>
<dbReference type="VEuPathDB" id="TrichDB:TRFO_06994"/>
<gene>
    <name evidence="2" type="ORF">TRFO_06994</name>
</gene>
<evidence type="ECO:0000313" key="2">
    <source>
        <dbReference type="EMBL" id="OHT02590.1"/>
    </source>
</evidence>
<feature type="region of interest" description="Disordered" evidence="1">
    <location>
        <begin position="207"/>
        <end position="228"/>
    </location>
</feature>
<evidence type="ECO:0000313" key="3">
    <source>
        <dbReference type="Proteomes" id="UP000179807"/>
    </source>
</evidence>
<evidence type="ECO:0000256" key="1">
    <source>
        <dbReference type="SAM" id="MobiDB-lite"/>
    </source>
</evidence>
<dbReference type="AlphaFoldDB" id="A0A1J4JYL7"/>
<dbReference type="GeneID" id="94828133"/>
<proteinExistence type="predicted"/>
<keyword evidence="3" id="KW-1185">Reference proteome</keyword>
<sequence>MNEESIPKTFEELKNQIDIYLEDLKRTVSTIYTTYVRPFCEVGGNFEDFLIPFEDLIKLPPNSVKLRKFLFHIFTKLDIYHQKQLSDPLPEKEFNYILTTIRMVSPLAMAINESSLPNFIYEIENVHFRYFPQTIEKYKELLGLALKEPKFQSVDNINQSEIIARKHYHDAAQTPKKVKPKINVPTIGYSILPHQKSNLNHTVHVRMRRPKHGPNSKVPPSSSSSLKH</sequence>
<protein>
    <submittedName>
        <fullName evidence="2">Uncharacterized protein</fullName>
    </submittedName>
</protein>
<name>A0A1J4JYL7_9EUKA</name>
<dbReference type="Proteomes" id="UP000179807">
    <property type="component" value="Unassembled WGS sequence"/>
</dbReference>
<feature type="compositionally biased region" description="Low complexity" evidence="1">
    <location>
        <begin position="219"/>
        <end position="228"/>
    </location>
</feature>
<accession>A0A1J4JYL7</accession>
<reference evidence="2" key="1">
    <citation type="submission" date="2016-10" db="EMBL/GenBank/DDBJ databases">
        <authorList>
            <person name="Benchimol M."/>
            <person name="Almeida L.G."/>
            <person name="Vasconcelos A.T."/>
            <person name="Perreira-Neves A."/>
            <person name="Rosa I.A."/>
            <person name="Tasca T."/>
            <person name="Bogo M.R."/>
            <person name="de Souza W."/>
        </authorList>
    </citation>
    <scope>NUCLEOTIDE SEQUENCE [LARGE SCALE GENOMIC DNA]</scope>
    <source>
        <strain evidence="2">K</strain>
    </source>
</reference>
<dbReference type="EMBL" id="MLAK01000860">
    <property type="protein sequence ID" value="OHT02590.1"/>
    <property type="molecule type" value="Genomic_DNA"/>
</dbReference>
<comment type="caution">
    <text evidence="2">The sequence shown here is derived from an EMBL/GenBank/DDBJ whole genome shotgun (WGS) entry which is preliminary data.</text>
</comment>